<protein>
    <submittedName>
        <fullName evidence="2">Uncharacterized protein</fullName>
    </submittedName>
</protein>
<feature type="signal peptide" evidence="1">
    <location>
        <begin position="1"/>
        <end position="28"/>
    </location>
</feature>
<dbReference type="OrthoDB" id="1956902at2"/>
<sequence length="757" mass="82328">MKKSFKKVVAILLAVMMIVCSVPLTVFASDDANRANINLQFGDVSCTTTKKTVLKPRSAKMADYLAHSGLNSDKLTYSNGKIDGYVTGDFFTVSVLLENVTELSAAEVAIKYSEAIEPAYIIDYKGRGDNVTVAYMYNEVTTEGPHADFPINEAIPTQSGSALYNSTSTLGETSYVDPEARIMHANFAVQTGADSVSLTDSKAVLATFMFKIVNDQPITFSIDNTQSDPYETYTLGTIANGGKVEEYKTYAKVSEADVPALDFMGENEYNGTVGKNYTITFVNADGQQISSAEYKEGTAIVPPSLPATTHDDAQHYTYAWDKEVPATATANGTYTIIKTGAAHTWDAGVVTKEPTTTETGIKTYTCTFDGCGATRTEELPKKEDAHVHHYTWTYDDSKLYYNKLSDRCDGELVGTCECGDVKREAATNTSLLRCNSYALVLDSSLTVNFKMTKKNVASFSNVVVKANTAFKGEIEYTEPDKEDATYNQYLVGVWPQNVKDDIDVVAYSTMKASDGTVVEVWGPTYTRSVKVYTDSILGSATYTGPNATAKNKALATICVNILNYAAAAQVYSNTNVNELANAGLTDAQKALATPDVTSFETVKNYEAVPIDNPSARFAGAALSLEDAVVPKMTIALRNDVNINDITVKATVAGQTFEYNPVDDADQFKVYKTNVSGALGTENRYYFYFPDVFANQMKETIQFAVYDKSGKQISAVCTYSVESYVHQACGLSSSSANFKNLLMSIMKYGVSAKAYGEL</sequence>
<organism evidence="2 3">
    <name type="scientific">Eubacterium coprostanoligenes</name>
    <dbReference type="NCBI Taxonomy" id="290054"/>
    <lineage>
        <taxon>Bacteria</taxon>
        <taxon>Bacillati</taxon>
        <taxon>Bacillota</taxon>
        <taxon>Clostridia</taxon>
        <taxon>Eubacteriales</taxon>
        <taxon>Eubacteriaceae</taxon>
        <taxon>Eubacterium</taxon>
    </lineage>
</organism>
<accession>A0A1T4MNY3</accession>
<evidence type="ECO:0000313" key="3">
    <source>
        <dbReference type="Proteomes" id="UP000190657"/>
    </source>
</evidence>
<keyword evidence="3" id="KW-1185">Reference proteome</keyword>
<reference evidence="2 3" key="1">
    <citation type="submission" date="2017-02" db="EMBL/GenBank/DDBJ databases">
        <authorList>
            <person name="Peterson S.W."/>
        </authorList>
    </citation>
    <scope>NUCLEOTIDE SEQUENCE [LARGE SCALE GENOMIC DNA]</scope>
    <source>
        <strain evidence="2 3">ATCC 51222</strain>
    </source>
</reference>
<dbReference type="EMBL" id="FUWW01000014">
    <property type="protein sequence ID" value="SJZ68504.1"/>
    <property type="molecule type" value="Genomic_DNA"/>
</dbReference>
<name>A0A1T4MNY3_9FIRM</name>
<dbReference type="STRING" id="290054.SAMN02745114_01314"/>
<dbReference type="RefSeq" id="WP_078768782.1">
    <property type="nucleotide sequence ID" value="NZ_FUWW01000014.1"/>
</dbReference>
<dbReference type="Proteomes" id="UP000190657">
    <property type="component" value="Unassembled WGS sequence"/>
</dbReference>
<dbReference type="AlphaFoldDB" id="A0A1T4MNY3"/>
<proteinExistence type="predicted"/>
<feature type="chain" id="PRO_5013250477" evidence="1">
    <location>
        <begin position="29"/>
        <end position="757"/>
    </location>
</feature>
<keyword evidence="1" id="KW-0732">Signal</keyword>
<gene>
    <name evidence="2" type="ORF">SAMN02745114_01314</name>
</gene>
<evidence type="ECO:0000256" key="1">
    <source>
        <dbReference type="SAM" id="SignalP"/>
    </source>
</evidence>
<evidence type="ECO:0000313" key="2">
    <source>
        <dbReference type="EMBL" id="SJZ68504.1"/>
    </source>
</evidence>